<sequence>MTVHISSMIPDRALEESAVFKAITKVAIDLAGFAGQPMQKKLPILNIVYLLPSQREKADFEGLRLHSFEKDAQMLRIEAAVPAKMVESSHAERYVIAILLDAIDAAGEFFNEQRILFDAPGHLAFVEAMTPKQHSAIH</sequence>
<gene>
    <name evidence="1" type="ORF">NP596_15775</name>
</gene>
<name>A0ABT1U975_9GAMM</name>
<dbReference type="EMBL" id="JANIBK010000109">
    <property type="protein sequence ID" value="MCQ8129920.1"/>
    <property type="molecule type" value="Genomic_DNA"/>
</dbReference>
<dbReference type="RefSeq" id="WP_256616347.1">
    <property type="nucleotide sequence ID" value="NZ_JANIBK010000109.1"/>
</dbReference>
<reference evidence="1 2" key="1">
    <citation type="submission" date="2022-07" db="EMBL/GenBank/DDBJ databases">
        <title>Methylomonas rivi sp. nov., Methylomonas rosea sp. nov., Methylomonas aureus sp. nov. and Methylomonas subterranea sp. nov., four novel methanotrophs isolated from a freshwater creek and the deep terrestrial subsurface.</title>
        <authorList>
            <person name="Abin C."/>
            <person name="Sankaranarayanan K."/>
            <person name="Garner C."/>
            <person name="Sindelar R."/>
            <person name="Kotary K."/>
            <person name="Garner R."/>
            <person name="Barclay S."/>
            <person name="Lawson P."/>
            <person name="Krumholz L."/>
        </authorList>
    </citation>
    <scope>NUCLEOTIDE SEQUENCE [LARGE SCALE GENOMIC DNA]</scope>
    <source>
        <strain evidence="1 2">WSC-6</strain>
    </source>
</reference>
<accession>A0ABT1U975</accession>
<organism evidence="1 2">
    <name type="scientific">Methylomonas rivi</name>
    <dbReference type="NCBI Taxonomy" id="2952226"/>
    <lineage>
        <taxon>Bacteria</taxon>
        <taxon>Pseudomonadati</taxon>
        <taxon>Pseudomonadota</taxon>
        <taxon>Gammaproteobacteria</taxon>
        <taxon>Methylococcales</taxon>
        <taxon>Methylococcaceae</taxon>
        <taxon>Methylomonas</taxon>
    </lineage>
</organism>
<keyword evidence="2" id="KW-1185">Reference proteome</keyword>
<proteinExistence type="predicted"/>
<protein>
    <submittedName>
        <fullName evidence="1">Uncharacterized protein</fullName>
    </submittedName>
</protein>
<evidence type="ECO:0000313" key="2">
    <source>
        <dbReference type="Proteomes" id="UP001524586"/>
    </source>
</evidence>
<dbReference type="Proteomes" id="UP001524586">
    <property type="component" value="Unassembled WGS sequence"/>
</dbReference>
<comment type="caution">
    <text evidence="1">The sequence shown here is derived from an EMBL/GenBank/DDBJ whole genome shotgun (WGS) entry which is preliminary data.</text>
</comment>
<evidence type="ECO:0000313" key="1">
    <source>
        <dbReference type="EMBL" id="MCQ8129920.1"/>
    </source>
</evidence>